<proteinExistence type="inferred from homology"/>
<dbReference type="PANTHER" id="PTHR12001:SF69">
    <property type="entry name" value="ALL TRANS-POLYPRENYL-DIPHOSPHATE SYNTHASE PDSS1"/>
    <property type="match status" value="1"/>
</dbReference>
<protein>
    <submittedName>
        <fullName evidence="9">Uncharacterized protein</fullName>
    </submittedName>
</protein>
<dbReference type="GO" id="GO:0006744">
    <property type="term" value="P:ubiquinone biosynthetic process"/>
    <property type="evidence" value="ECO:0007669"/>
    <property type="project" value="TreeGrafter"/>
</dbReference>
<dbReference type="SFLD" id="SFLDS00005">
    <property type="entry name" value="Isoprenoid_Synthase_Type_I"/>
    <property type="match status" value="1"/>
</dbReference>
<dbReference type="GO" id="GO:1990234">
    <property type="term" value="C:transferase complex"/>
    <property type="evidence" value="ECO:0007669"/>
    <property type="project" value="TreeGrafter"/>
</dbReference>
<dbReference type="AlphaFoldDB" id="A0AAN7U9V5"/>
<feature type="compositionally biased region" description="Low complexity" evidence="8">
    <location>
        <begin position="35"/>
        <end position="45"/>
    </location>
</feature>
<evidence type="ECO:0000256" key="6">
    <source>
        <dbReference type="ARBA" id="ARBA00023229"/>
    </source>
</evidence>
<comment type="cofactor">
    <cofactor evidence="1">
        <name>Mg(2+)</name>
        <dbReference type="ChEBI" id="CHEBI:18420"/>
    </cofactor>
</comment>
<dbReference type="GO" id="GO:0004659">
    <property type="term" value="F:prenyltransferase activity"/>
    <property type="evidence" value="ECO:0007669"/>
    <property type="project" value="InterPro"/>
</dbReference>
<keyword evidence="6" id="KW-0414">Isoprene biosynthesis</keyword>
<dbReference type="Proteomes" id="UP001344447">
    <property type="component" value="Unassembled WGS sequence"/>
</dbReference>
<comment type="caution">
    <text evidence="9">The sequence shown here is derived from an EMBL/GenBank/DDBJ whole genome shotgun (WGS) entry which is preliminary data.</text>
</comment>
<evidence type="ECO:0000256" key="5">
    <source>
        <dbReference type="ARBA" id="ARBA00022842"/>
    </source>
</evidence>
<dbReference type="Gene3D" id="1.10.600.10">
    <property type="entry name" value="Farnesyl Diphosphate Synthase"/>
    <property type="match status" value="1"/>
</dbReference>
<organism evidence="9 10">
    <name type="scientific">Dictyostelium firmibasis</name>
    <dbReference type="NCBI Taxonomy" id="79012"/>
    <lineage>
        <taxon>Eukaryota</taxon>
        <taxon>Amoebozoa</taxon>
        <taxon>Evosea</taxon>
        <taxon>Eumycetozoa</taxon>
        <taxon>Dictyostelia</taxon>
        <taxon>Dictyosteliales</taxon>
        <taxon>Dictyosteliaceae</taxon>
        <taxon>Dictyostelium</taxon>
    </lineage>
</organism>
<sequence length="454" mass="50367">MSRLIINNSNGRLCNAIVKNLVQTKYTQNRNYCSLQKKQPSSQPSQLPPLPLKSSKPNMMEIVTHFFDKVKKKSFIIDNHLNDQSGLEQQLLNRDIKYNTENDKDNIQQIKLLDPLNNLGIRKGNEIFKVVENDLTNMTNSIMKTITDGVSANSTYSPAPLKKTHPILSSISSYYFELKGKRIRPTIVLLLAKALSPTVHGSQLKLAEVVEMIHTASLVHDDVIDEASTRRDVVSINHSYTNKLAILCGDYLLARASVVLSTIRNPDVTECMSTALAELVEGEFMQAKSNGAVSFDNYLQKTYLKTGSLITNSCRSAAILSGADSNIINISTEFGKNLGLAFQIIDDLLDYTGSAEECGKATSVDLTLGLATAPVLYATQEFPQLEKLIKRKFSEIGDVEEAKRLVALSKGIEKTRNLAIEYCNRAIQSLLKLPQSESRDLLITLSHTVVTRTK</sequence>
<dbReference type="InterPro" id="IPR000092">
    <property type="entry name" value="Polyprenyl_synt"/>
</dbReference>
<dbReference type="InterPro" id="IPR008949">
    <property type="entry name" value="Isoprenoid_synthase_dom_sf"/>
</dbReference>
<keyword evidence="4" id="KW-0479">Metal-binding</keyword>
<dbReference type="PANTHER" id="PTHR12001">
    <property type="entry name" value="GERANYLGERANYL PYROPHOSPHATE SYNTHASE"/>
    <property type="match status" value="1"/>
</dbReference>
<evidence type="ECO:0000256" key="7">
    <source>
        <dbReference type="RuleBase" id="RU004466"/>
    </source>
</evidence>
<keyword evidence="5" id="KW-0460">Magnesium</keyword>
<comment type="similarity">
    <text evidence="2 7">Belongs to the FPP/GGPP synthase family.</text>
</comment>
<dbReference type="GO" id="GO:0046872">
    <property type="term" value="F:metal ion binding"/>
    <property type="evidence" value="ECO:0007669"/>
    <property type="project" value="UniProtKB-KW"/>
</dbReference>
<evidence type="ECO:0000256" key="3">
    <source>
        <dbReference type="ARBA" id="ARBA00022679"/>
    </source>
</evidence>
<dbReference type="CDD" id="cd00685">
    <property type="entry name" value="Trans_IPPS_HT"/>
    <property type="match status" value="1"/>
</dbReference>
<dbReference type="EMBL" id="JAVFKY010000001">
    <property type="protein sequence ID" value="KAK5583810.1"/>
    <property type="molecule type" value="Genomic_DNA"/>
</dbReference>
<dbReference type="Pfam" id="PF00348">
    <property type="entry name" value="polyprenyl_synt"/>
    <property type="match status" value="1"/>
</dbReference>
<evidence type="ECO:0000256" key="4">
    <source>
        <dbReference type="ARBA" id="ARBA00022723"/>
    </source>
</evidence>
<evidence type="ECO:0000256" key="1">
    <source>
        <dbReference type="ARBA" id="ARBA00001946"/>
    </source>
</evidence>
<name>A0AAN7U9V5_9MYCE</name>
<accession>A0AAN7U9V5</accession>
<evidence type="ECO:0000256" key="2">
    <source>
        <dbReference type="ARBA" id="ARBA00006706"/>
    </source>
</evidence>
<dbReference type="SUPFAM" id="SSF48576">
    <property type="entry name" value="Terpenoid synthases"/>
    <property type="match status" value="1"/>
</dbReference>
<evidence type="ECO:0000256" key="8">
    <source>
        <dbReference type="SAM" id="MobiDB-lite"/>
    </source>
</evidence>
<evidence type="ECO:0000313" key="9">
    <source>
        <dbReference type="EMBL" id="KAK5583810.1"/>
    </source>
</evidence>
<evidence type="ECO:0000313" key="10">
    <source>
        <dbReference type="Proteomes" id="UP001344447"/>
    </source>
</evidence>
<gene>
    <name evidence="9" type="ORF">RB653_005412</name>
</gene>
<keyword evidence="3 7" id="KW-0808">Transferase</keyword>
<keyword evidence="10" id="KW-1185">Reference proteome</keyword>
<feature type="region of interest" description="Disordered" evidence="8">
    <location>
        <begin position="35"/>
        <end position="55"/>
    </location>
</feature>
<dbReference type="InterPro" id="IPR033749">
    <property type="entry name" value="Polyprenyl_synt_CS"/>
</dbReference>
<dbReference type="PROSITE" id="PS00444">
    <property type="entry name" value="POLYPRENYL_SYNTHASE_2"/>
    <property type="match status" value="1"/>
</dbReference>
<dbReference type="GO" id="GO:0008299">
    <property type="term" value="P:isoprenoid biosynthetic process"/>
    <property type="evidence" value="ECO:0007669"/>
    <property type="project" value="UniProtKB-KW"/>
</dbReference>
<reference evidence="9 10" key="1">
    <citation type="submission" date="2023-11" db="EMBL/GenBank/DDBJ databases">
        <title>Dfirmibasis_genome.</title>
        <authorList>
            <person name="Edelbroek B."/>
            <person name="Kjellin J."/>
            <person name="Jerlstrom-Hultqvist J."/>
            <person name="Soderbom F."/>
        </authorList>
    </citation>
    <scope>NUCLEOTIDE SEQUENCE [LARGE SCALE GENOMIC DNA]</scope>
    <source>
        <strain evidence="9 10">TNS-C-14</strain>
    </source>
</reference>